<evidence type="ECO:0000313" key="2">
    <source>
        <dbReference type="Proteomes" id="UP000012062"/>
    </source>
</evidence>
<organism evidence="1 2">
    <name type="scientific">Mesorhizobium metallidurans STM 2683</name>
    <dbReference type="NCBI Taxonomy" id="1297569"/>
    <lineage>
        <taxon>Bacteria</taxon>
        <taxon>Pseudomonadati</taxon>
        <taxon>Pseudomonadota</taxon>
        <taxon>Alphaproteobacteria</taxon>
        <taxon>Hyphomicrobiales</taxon>
        <taxon>Phyllobacteriaceae</taxon>
        <taxon>Mesorhizobium</taxon>
    </lineage>
</organism>
<dbReference type="eggNOG" id="ENOG5033R8U">
    <property type="taxonomic scope" value="Bacteria"/>
</dbReference>
<keyword evidence="2" id="KW-1185">Reference proteome</keyword>
<dbReference type="AlphaFoldDB" id="M5ENG4"/>
<sequence>MHADRPDRCNRLSPAPGNDEAACSIITSADQNSLAEGKIASPEIPTYKTNMMDVTQPRNAGMDWREQALDLTRGIAAYVKCPLVAGLARVIAKHPKADIANAFNHKQVACKMWALDRLFESCGGRFGRIWVLGGWYGVLPAMLFNDARFDIAAVDSIDIDPEVAPVARTLNREAGDRFRALTADMYALDYAAGRPDLMVNTSCEHIADLGAWLALLPRGTNVLLQSNDYFSEPTHINCVASLAAFEAMAALGEVRFSGELPTKNYTRFMLIGTV</sequence>
<evidence type="ECO:0008006" key="3">
    <source>
        <dbReference type="Google" id="ProtNLM"/>
    </source>
</evidence>
<gene>
    <name evidence="1" type="ORF">MESS2_30080</name>
</gene>
<dbReference type="InterPro" id="IPR029063">
    <property type="entry name" value="SAM-dependent_MTases_sf"/>
</dbReference>
<accession>M5ENG4</accession>
<comment type="caution">
    <text evidence="1">The sequence shown here is derived from an EMBL/GenBank/DDBJ whole genome shotgun (WGS) entry which is preliminary data.</text>
</comment>
<dbReference type="Proteomes" id="UP000012062">
    <property type="component" value="Unassembled WGS sequence"/>
</dbReference>
<name>M5ENG4_9HYPH</name>
<evidence type="ECO:0000313" key="1">
    <source>
        <dbReference type="EMBL" id="CCV06279.1"/>
    </source>
</evidence>
<dbReference type="SUPFAM" id="SSF53335">
    <property type="entry name" value="S-adenosyl-L-methionine-dependent methyltransferases"/>
    <property type="match status" value="1"/>
</dbReference>
<reference evidence="1 2" key="1">
    <citation type="submission" date="2013-02" db="EMBL/GenBank/DDBJ databases">
        <authorList>
            <person name="Genoscope - CEA"/>
        </authorList>
    </citation>
    <scope>NUCLEOTIDE SEQUENCE [LARGE SCALE GENOMIC DNA]</scope>
    <source>
        <strain evidence="1 2">STM 2683</strain>
    </source>
</reference>
<proteinExistence type="predicted"/>
<protein>
    <recommendedName>
        <fullName evidence="3">Class I SAM-dependent methyltransferase</fullName>
    </recommendedName>
</protein>
<dbReference type="EMBL" id="CAUM01000095">
    <property type="protein sequence ID" value="CCV06279.1"/>
    <property type="molecule type" value="Genomic_DNA"/>
</dbReference>